<organism evidence="1 2">
    <name type="scientific">Roseivirga spongicola</name>
    <dbReference type="NCBI Taxonomy" id="333140"/>
    <lineage>
        <taxon>Bacteria</taxon>
        <taxon>Pseudomonadati</taxon>
        <taxon>Bacteroidota</taxon>
        <taxon>Cytophagia</taxon>
        <taxon>Cytophagales</taxon>
        <taxon>Roseivirgaceae</taxon>
        <taxon>Roseivirga</taxon>
    </lineage>
</organism>
<evidence type="ECO:0000313" key="1">
    <source>
        <dbReference type="EMBL" id="KYG75585.1"/>
    </source>
</evidence>
<dbReference type="AlphaFoldDB" id="A0A150XA24"/>
<dbReference type="OrthoDB" id="828261at2"/>
<gene>
    <name evidence="1" type="ORF">AWW68_07035</name>
</gene>
<proteinExistence type="predicted"/>
<dbReference type="STRING" id="333140.AWW68_07035"/>
<evidence type="ECO:0008006" key="3">
    <source>
        <dbReference type="Google" id="ProtNLM"/>
    </source>
</evidence>
<reference evidence="1 2" key="1">
    <citation type="submission" date="2016-01" db="EMBL/GenBank/DDBJ databases">
        <title>Genome sequencing of Roseivirga spongicola UST030701-084.</title>
        <authorList>
            <person name="Selvaratnam C."/>
            <person name="Thevarajoo S."/>
            <person name="Goh K.M."/>
            <person name="Ee R."/>
            <person name="Chan K.-G."/>
            <person name="Chong C.S."/>
        </authorList>
    </citation>
    <scope>NUCLEOTIDE SEQUENCE [LARGE SCALE GENOMIC DNA]</scope>
    <source>
        <strain evidence="1 2">UST030701-084</strain>
    </source>
</reference>
<comment type="caution">
    <text evidence="1">The sequence shown here is derived from an EMBL/GenBank/DDBJ whole genome shotgun (WGS) entry which is preliminary data.</text>
</comment>
<evidence type="ECO:0000313" key="2">
    <source>
        <dbReference type="Proteomes" id="UP000075606"/>
    </source>
</evidence>
<name>A0A150XA24_9BACT</name>
<dbReference type="Proteomes" id="UP000075606">
    <property type="component" value="Unassembled WGS sequence"/>
</dbReference>
<keyword evidence="2" id="KW-1185">Reference proteome</keyword>
<accession>A0A150XA24</accession>
<dbReference type="EMBL" id="LRPC01000012">
    <property type="protein sequence ID" value="KYG75585.1"/>
    <property type="molecule type" value="Genomic_DNA"/>
</dbReference>
<sequence length="381" mass="44293">MSNKLNTYLLLILYILLPGCNSRPEDVIFEDKLTLELKERIIFPLNTTTKRFGSKVGYDKKSNSIYVFDDYKYELHFFSLANGTKLKTIKLFKEGPTGIGQVSRLTTDGIDSIITFSRLTNKLHVITNNGQVVRSQLLLSYDDSDPSIQTFSNSFNYNELTNSIYIPVRNNNFTTKNNNKPLLEYNLRTKEKRLLMKWEDDFKEYLGKNETIFGTLNKHENKYVSSVPFDSHISVIDLKTNEIKKYYAGSNNAEAPPKFKGSFTDFNNYKYQVGNNWFRNILYDEYQKIYLRTITFGLKITENSVEANMQQPRKSKNKSNDNTFTGVILLDSSFQKIGEVKDIMLNDEAFATVDGIYLKDNLYEKNNEDILVFKKYLYVKK</sequence>
<protein>
    <recommendedName>
        <fullName evidence="3">DUF4221 domain-containing protein</fullName>
    </recommendedName>
</protein>
<dbReference type="RefSeq" id="WP_068219098.1">
    <property type="nucleotide sequence ID" value="NZ_CP139724.1"/>
</dbReference>